<keyword evidence="2" id="KW-0378">Hydrolase</keyword>
<dbReference type="AlphaFoldDB" id="A0A2U2DL69"/>
<evidence type="ECO:0000313" key="3">
    <source>
        <dbReference type="Proteomes" id="UP000245252"/>
    </source>
</evidence>
<dbReference type="Gene3D" id="3.40.50.1110">
    <property type="entry name" value="SGNH hydrolase"/>
    <property type="match status" value="1"/>
</dbReference>
<dbReference type="Proteomes" id="UP000245252">
    <property type="component" value="Unassembled WGS sequence"/>
</dbReference>
<dbReference type="GO" id="GO:0016788">
    <property type="term" value="F:hydrolase activity, acting on ester bonds"/>
    <property type="evidence" value="ECO:0007669"/>
    <property type="project" value="UniProtKB-ARBA"/>
</dbReference>
<proteinExistence type="predicted"/>
<dbReference type="InterPro" id="IPR036514">
    <property type="entry name" value="SGNH_hydro_sf"/>
</dbReference>
<accession>A0A2U2DL69</accession>
<dbReference type="EMBL" id="QFBC01000012">
    <property type="protein sequence ID" value="PWE54049.1"/>
    <property type="molecule type" value="Genomic_DNA"/>
</dbReference>
<protein>
    <submittedName>
        <fullName evidence="2">Hydrolase</fullName>
    </submittedName>
</protein>
<name>A0A2U2DL69_9HYPH</name>
<organism evidence="2 3">
    <name type="scientific">Metarhizobium album</name>
    <dbReference type="NCBI Taxonomy" id="2182425"/>
    <lineage>
        <taxon>Bacteria</taxon>
        <taxon>Pseudomonadati</taxon>
        <taxon>Pseudomonadota</taxon>
        <taxon>Alphaproteobacteria</taxon>
        <taxon>Hyphomicrobiales</taxon>
        <taxon>Rhizobiaceae</taxon>
        <taxon>Metarhizobium</taxon>
    </lineage>
</organism>
<comment type="caution">
    <text evidence="2">The sequence shown here is derived from an EMBL/GenBank/DDBJ whole genome shotgun (WGS) entry which is preliminary data.</text>
</comment>
<reference evidence="2 3" key="1">
    <citation type="submission" date="2018-05" db="EMBL/GenBank/DDBJ databases">
        <title>The draft genome of strain NS-104.</title>
        <authorList>
            <person name="Hang P."/>
            <person name="Jiang J."/>
        </authorList>
    </citation>
    <scope>NUCLEOTIDE SEQUENCE [LARGE SCALE GENOMIC DNA]</scope>
    <source>
        <strain evidence="2 3">NS-104</strain>
    </source>
</reference>
<evidence type="ECO:0000259" key="1">
    <source>
        <dbReference type="Pfam" id="PF13472"/>
    </source>
</evidence>
<dbReference type="OrthoDB" id="164654at2"/>
<dbReference type="SUPFAM" id="SSF52266">
    <property type="entry name" value="SGNH hydrolase"/>
    <property type="match status" value="1"/>
</dbReference>
<dbReference type="InterPro" id="IPR013830">
    <property type="entry name" value="SGNH_hydro"/>
</dbReference>
<sequence>MEETVTRTVLCFGDSNTHGQIPGGSPLERYNRGQRWGGVLEELLGSGWQVIEEGLSGRTTVHDDPIEGALKNGRTYLRPCLQSHTPLDLIIIMLGTNDLKRRFNMPPSEVAMGIGCLVHDIRELSPGPAGHDPEIMIVAPPPMLDDLREWESIFSGAQEKSRKLALEFEIMADSLEAHFFDAGTVCQCSPADGFHIDEDAHRQLGEALAQEVLAIGWTNA</sequence>
<evidence type="ECO:0000313" key="2">
    <source>
        <dbReference type="EMBL" id="PWE54049.1"/>
    </source>
</evidence>
<feature type="domain" description="SGNH hydrolase-type esterase" evidence="1">
    <location>
        <begin position="11"/>
        <end position="201"/>
    </location>
</feature>
<dbReference type="CDD" id="cd01839">
    <property type="entry name" value="SGNH_arylesterase_like"/>
    <property type="match status" value="1"/>
</dbReference>
<dbReference type="Pfam" id="PF13472">
    <property type="entry name" value="Lipase_GDSL_2"/>
    <property type="match status" value="1"/>
</dbReference>
<keyword evidence="3" id="KW-1185">Reference proteome</keyword>
<gene>
    <name evidence="2" type="ORF">DEM27_22320</name>
</gene>